<dbReference type="EMBL" id="LT608328">
    <property type="protein sequence ID" value="SCM56674.1"/>
    <property type="molecule type" value="Genomic_DNA"/>
</dbReference>
<dbReference type="Pfam" id="PF13686">
    <property type="entry name" value="DrsE_2"/>
    <property type="match status" value="1"/>
</dbReference>
<dbReference type="SUPFAM" id="SSF75169">
    <property type="entry name" value="DsrEFH-like"/>
    <property type="match status" value="1"/>
</dbReference>
<gene>
    <name evidence="1" type="primary">yrkE</name>
    <name evidence="1" type="ORF">ING2E5A_0994</name>
</gene>
<dbReference type="Proteomes" id="UP000178485">
    <property type="component" value="Chromosome i"/>
</dbReference>
<protein>
    <recommendedName>
        <fullName evidence="3">NADH dehydrogenase FAD-containing subunit</fullName>
    </recommendedName>
</protein>
<dbReference type="AlphaFoldDB" id="A0A1G4G5M5"/>
<organism evidence="1 2">
    <name type="scientific">Petrimonas mucosa</name>
    <dbReference type="NCBI Taxonomy" id="1642646"/>
    <lineage>
        <taxon>Bacteria</taxon>
        <taxon>Pseudomonadati</taxon>
        <taxon>Bacteroidota</taxon>
        <taxon>Bacteroidia</taxon>
        <taxon>Bacteroidales</taxon>
        <taxon>Dysgonomonadaceae</taxon>
        <taxon>Petrimonas</taxon>
    </lineage>
</organism>
<dbReference type="PANTHER" id="PTHR34655">
    <property type="entry name" value="CONSERVED WITHIN P. AEROPHILUM"/>
    <property type="match status" value="1"/>
</dbReference>
<evidence type="ECO:0008006" key="3">
    <source>
        <dbReference type="Google" id="ProtNLM"/>
    </source>
</evidence>
<dbReference type="Gene3D" id="3.40.1260.10">
    <property type="entry name" value="DsrEFH-like"/>
    <property type="match status" value="1"/>
</dbReference>
<sequence>MDAITLEKLQAELDALKAKVNRLESSRKDQLSIAIVSGDMDRILAAMIISLAAAAMDTQVKLFFSFWALSALRDPRKKAEGKDLISKMFGMMLPKGRNKLKLSMLNMGGMGPMMIKSLMRKQNVMSLDAMFEEAAALGIEITVCEMSMNLMGFKREEMIDYPHLRFAGATTFVADAGESSMQWLI</sequence>
<proteinExistence type="predicted"/>
<dbReference type="InterPro" id="IPR032836">
    <property type="entry name" value="DsrE2-like"/>
</dbReference>
<evidence type="ECO:0000313" key="2">
    <source>
        <dbReference type="Proteomes" id="UP000178485"/>
    </source>
</evidence>
<keyword evidence="2" id="KW-1185">Reference proteome</keyword>
<dbReference type="RefSeq" id="WP_197678525.1">
    <property type="nucleotide sequence ID" value="NZ_LT608328.1"/>
</dbReference>
<accession>A0A1G4G5M5</accession>
<dbReference type="STRING" id="1642646.ING2E5A_0994"/>
<dbReference type="PANTHER" id="PTHR34655:SF2">
    <property type="entry name" value="PEROXIREDOXIN FAMILY PROTEIN"/>
    <property type="match status" value="1"/>
</dbReference>
<name>A0A1G4G5M5_9BACT</name>
<dbReference type="KEGG" id="pmuc:ING2E5A_0994"/>
<reference evidence="1 2" key="1">
    <citation type="submission" date="2016-08" db="EMBL/GenBank/DDBJ databases">
        <authorList>
            <person name="Seilhamer J.J."/>
        </authorList>
    </citation>
    <scope>NUCLEOTIDE SEQUENCE [LARGE SCALE GENOMIC DNA]</scope>
    <source>
        <strain evidence="1">ING2-E5A</strain>
    </source>
</reference>
<evidence type="ECO:0000313" key="1">
    <source>
        <dbReference type="EMBL" id="SCM56674.1"/>
    </source>
</evidence>
<dbReference type="InterPro" id="IPR027396">
    <property type="entry name" value="DsrEFH-like"/>
</dbReference>